<proteinExistence type="predicted"/>
<dbReference type="Pfam" id="PF01590">
    <property type="entry name" value="GAF"/>
    <property type="match status" value="2"/>
</dbReference>
<dbReference type="SMART" id="SM00911">
    <property type="entry name" value="HWE_HK"/>
    <property type="match status" value="1"/>
</dbReference>
<dbReference type="Gene3D" id="3.30.450.20">
    <property type="entry name" value="PAS domain"/>
    <property type="match status" value="1"/>
</dbReference>
<dbReference type="RefSeq" id="WP_238193768.1">
    <property type="nucleotide sequence ID" value="NZ_BPQJ01000088.1"/>
</dbReference>
<dbReference type="InterPro" id="IPR036890">
    <property type="entry name" value="HATPase_C_sf"/>
</dbReference>
<dbReference type="EC" id="2.7.13.3" evidence="2"/>
<gene>
    <name evidence="10" type="ORF">MPEAHAMD_7091</name>
</gene>
<keyword evidence="3" id="KW-0597">Phosphoprotein</keyword>
<dbReference type="InterPro" id="IPR013656">
    <property type="entry name" value="PAS_4"/>
</dbReference>
<dbReference type="Gene3D" id="3.30.565.10">
    <property type="entry name" value="Histidine kinase-like ATPase, C-terminal domain"/>
    <property type="match status" value="1"/>
</dbReference>
<keyword evidence="6" id="KW-0418">Kinase</keyword>
<evidence type="ECO:0000259" key="8">
    <source>
        <dbReference type="SMART" id="SM00065"/>
    </source>
</evidence>
<evidence type="ECO:0000313" key="11">
    <source>
        <dbReference type="Proteomes" id="UP001055286"/>
    </source>
</evidence>
<dbReference type="Proteomes" id="UP001055286">
    <property type="component" value="Unassembled WGS sequence"/>
</dbReference>
<dbReference type="InterPro" id="IPR003018">
    <property type="entry name" value="GAF"/>
</dbReference>
<reference evidence="10" key="1">
    <citation type="journal article" date="2016" name="Front. Microbiol.">
        <title>Genome Sequence of the Piezophilic, Mesophilic Sulfate-Reducing Bacterium Desulfovibrio indicus J2T.</title>
        <authorList>
            <person name="Cao J."/>
            <person name="Maignien L."/>
            <person name="Shao Z."/>
            <person name="Alain K."/>
            <person name="Jebbar M."/>
        </authorList>
    </citation>
    <scope>NUCLEOTIDE SEQUENCE</scope>
    <source>
        <strain evidence="10">JCM 32048</strain>
    </source>
</reference>
<name>A0AA37M995_9HYPH</name>
<dbReference type="Pfam" id="PF08448">
    <property type="entry name" value="PAS_4"/>
    <property type="match status" value="1"/>
</dbReference>
<feature type="domain" description="GAF" evidence="8">
    <location>
        <begin position="28"/>
        <end position="173"/>
    </location>
</feature>
<dbReference type="Pfam" id="PF07536">
    <property type="entry name" value="HWE_HK"/>
    <property type="match status" value="1"/>
</dbReference>
<reference evidence="10" key="2">
    <citation type="submission" date="2021-08" db="EMBL/GenBank/DDBJ databases">
        <authorList>
            <person name="Tani A."/>
            <person name="Ola A."/>
            <person name="Ogura Y."/>
            <person name="Katsura K."/>
            <person name="Hayashi T."/>
        </authorList>
    </citation>
    <scope>NUCLEOTIDE SEQUENCE</scope>
    <source>
        <strain evidence="10">JCM 32048</strain>
    </source>
</reference>
<dbReference type="GO" id="GO:0005524">
    <property type="term" value="F:ATP binding"/>
    <property type="evidence" value="ECO:0007669"/>
    <property type="project" value="UniProtKB-KW"/>
</dbReference>
<dbReference type="SUPFAM" id="SSF55785">
    <property type="entry name" value="PYP-like sensor domain (PAS domain)"/>
    <property type="match status" value="1"/>
</dbReference>
<keyword evidence="5" id="KW-0547">Nucleotide-binding</keyword>
<keyword evidence="4" id="KW-0808">Transferase</keyword>
<feature type="domain" description="GAF" evidence="8">
    <location>
        <begin position="202"/>
        <end position="346"/>
    </location>
</feature>
<dbReference type="Pfam" id="PF13185">
    <property type="entry name" value="GAF_2"/>
    <property type="match status" value="1"/>
</dbReference>
<evidence type="ECO:0000256" key="4">
    <source>
        <dbReference type="ARBA" id="ARBA00022679"/>
    </source>
</evidence>
<dbReference type="PANTHER" id="PTHR43102">
    <property type="entry name" value="SLR1143 PROTEIN"/>
    <property type="match status" value="1"/>
</dbReference>
<accession>A0AA37M995</accession>
<dbReference type="InterPro" id="IPR011102">
    <property type="entry name" value="Sig_transdc_His_kinase_HWE"/>
</dbReference>
<dbReference type="EMBL" id="BPQJ01000088">
    <property type="protein sequence ID" value="GJD66892.1"/>
    <property type="molecule type" value="Genomic_DNA"/>
</dbReference>
<feature type="domain" description="Signal transduction histidine kinase HWE region" evidence="9">
    <location>
        <begin position="640"/>
        <end position="719"/>
    </location>
</feature>
<dbReference type="PANTHER" id="PTHR43102:SF2">
    <property type="entry name" value="GAF DOMAIN-CONTAINING PROTEIN"/>
    <property type="match status" value="1"/>
</dbReference>
<dbReference type="AlphaFoldDB" id="A0AA37M995"/>
<keyword evidence="7" id="KW-0067">ATP-binding</keyword>
<dbReference type="Gene3D" id="3.30.450.40">
    <property type="match status" value="3"/>
</dbReference>
<evidence type="ECO:0000259" key="9">
    <source>
        <dbReference type="SMART" id="SM00911"/>
    </source>
</evidence>
<dbReference type="InterPro" id="IPR035965">
    <property type="entry name" value="PAS-like_dom_sf"/>
</dbReference>
<evidence type="ECO:0000313" key="10">
    <source>
        <dbReference type="EMBL" id="GJD66892.1"/>
    </source>
</evidence>
<evidence type="ECO:0000256" key="3">
    <source>
        <dbReference type="ARBA" id="ARBA00022553"/>
    </source>
</evidence>
<dbReference type="SMART" id="SM00065">
    <property type="entry name" value="GAF"/>
    <property type="match status" value="3"/>
</dbReference>
<organism evidence="10 11">
    <name type="scientific">Methylobacterium frigidaeris</name>
    <dbReference type="NCBI Taxonomy" id="2038277"/>
    <lineage>
        <taxon>Bacteria</taxon>
        <taxon>Pseudomonadati</taxon>
        <taxon>Pseudomonadota</taxon>
        <taxon>Alphaproteobacteria</taxon>
        <taxon>Hyphomicrobiales</taxon>
        <taxon>Methylobacteriaceae</taxon>
        <taxon>Methylobacterium</taxon>
    </lineage>
</organism>
<keyword evidence="11" id="KW-1185">Reference proteome</keyword>
<sequence length="829" mass="89198">MPPAPLPALISDPTRLAALASYAILDTPAEPGFDGIVQLACRLCDVPVALVSLVAGERQWFKARVGFPSCETDLNSSVCAYALERPDDLLIIPDLTADPRTSANPLVTGEPFIRFYAGAPLVTPEGHVLGSLCVIDKKPRPEGLTAAQQADLRVLAHQVVSQLELRRAIVQRDAVRADEARTYRARDALRDAQAAMATAGGDVPAVLGALIAGAMQAIPAAEGGVVELLVGDTLIYHAPTGTLAPHAGLRLGLTDSLAGYAATTRAAHFLTDALTSPHVKPELSARLGLRAAVVAPILRGGRVLGVLKLQSAKVAAFDAVDRDIVELFANAATACLTAAEAQAETQAQDVYWRGLFDRLHEGFIVGEAVRNTDGQITDWRYLTVNPAWGELVGIDTKGIVGQTIREVFPGIEDEWITDFAAVVDTGQPCTFTRQVGTLHRWYEGRAFPLEGDRFGVIFLEVTQRVEADTRRAALLQLGDRLRDLATIGEMTAAASEIVGRTLHATRAGFGLIVGDVEFVDIEPDWTAPGQGSVAGRHRYDDFGNIRAPLQRGEPLVVNDVATDPRTQAEAGIWQGFAINAFVHMPVREKERTVAVFIVHDVNARVWTVDELAFLRNVADRVEVGVARVRTEELQVVLNHELAHRLKNTLAIVQSIASSTLRDVAERGPVEAFERRVLALSRAHDVLMQKSWTAAKMRSVMESVLNIQGGLDRFALDGPDLDLSPQAALSLSLLLHELATNALKYGALSARGGKVRIAWRTEEGTAPTLVLDWTESGGPPVNAPNGRGGFGSKLIRMGLLGTRQAALNYDPVGLKAEFRAPLADVQVSVH</sequence>
<protein>
    <recommendedName>
        <fullName evidence="2">histidine kinase</fullName>
        <ecNumber evidence="2">2.7.13.3</ecNumber>
    </recommendedName>
</protein>
<evidence type="ECO:0000256" key="5">
    <source>
        <dbReference type="ARBA" id="ARBA00022741"/>
    </source>
</evidence>
<evidence type="ECO:0000256" key="7">
    <source>
        <dbReference type="ARBA" id="ARBA00022840"/>
    </source>
</evidence>
<dbReference type="InterPro" id="IPR029016">
    <property type="entry name" value="GAF-like_dom_sf"/>
</dbReference>
<comment type="caution">
    <text evidence="10">The sequence shown here is derived from an EMBL/GenBank/DDBJ whole genome shotgun (WGS) entry which is preliminary data.</text>
</comment>
<evidence type="ECO:0000256" key="1">
    <source>
        <dbReference type="ARBA" id="ARBA00000085"/>
    </source>
</evidence>
<comment type="catalytic activity">
    <reaction evidence="1">
        <text>ATP + protein L-histidine = ADP + protein N-phospho-L-histidine.</text>
        <dbReference type="EC" id="2.7.13.3"/>
    </reaction>
</comment>
<evidence type="ECO:0000256" key="6">
    <source>
        <dbReference type="ARBA" id="ARBA00022777"/>
    </source>
</evidence>
<dbReference type="SUPFAM" id="SSF55781">
    <property type="entry name" value="GAF domain-like"/>
    <property type="match status" value="3"/>
</dbReference>
<evidence type="ECO:0000256" key="2">
    <source>
        <dbReference type="ARBA" id="ARBA00012438"/>
    </source>
</evidence>
<feature type="domain" description="GAF" evidence="8">
    <location>
        <begin position="486"/>
        <end position="635"/>
    </location>
</feature>
<dbReference type="GO" id="GO:0004673">
    <property type="term" value="F:protein histidine kinase activity"/>
    <property type="evidence" value="ECO:0007669"/>
    <property type="project" value="UniProtKB-EC"/>
</dbReference>